<evidence type="ECO:0000256" key="8">
    <source>
        <dbReference type="ARBA" id="ARBA00022840"/>
    </source>
</evidence>
<feature type="non-terminal residue" evidence="14">
    <location>
        <position position="1"/>
    </location>
</feature>
<evidence type="ECO:0000313" key="15">
    <source>
        <dbReference type="Proteomes" id="UP000824890"/>
    </source>
</evidence>
<keyword evidence="2" id="KW-0723">Serine/threonine-protein kinase</keyword>
<evidence type="ECO:0000256" key="1">
    <source>
        <dbReference type="ARBA" id="ARBA00004479"/>
    </source>
</evidence>
<keyword evidence="5" id="KW-0732">Signal</keyword>
<keyword evidence="7" id="KW-0418">Kinase</keyword>
<evidence type="ECO:0000256" key="4">
    <source>
        <dbReference type="ARBA" id="ARBA00022692"/>
    </source>
</evidence>
<dbReference type="Gene3D" id="2.60.120.430">
    <property type="entry name" value="Galactose-binding lectin"/>
    <property type="match status" value="2"/>
</dbReference>
<evidence type="ECO:0000259" key="13">
    <source>
        <dbReference type="Pfam" id="PF12819"/>
    </source>
</evidence>
<proteinExistence type="predicted"/>
<dbReference type="Proteomes" id="UP000824890">
    <property type="component" value="Unassembled WGS sequence"/>
</dbReference>
<evidence type="ECO:0000256" key="12">
    <source>
        <dbReference type="SAM" id="Phobius"/>
    </source>
</evidence>
<keyword evidence="4 12" id="KW-0812">Transmembrane</keyword>
<dbReference type="Pfam" id="PF12819">
    <property type="entry name" value="Malectin_like"/>
    <property type="match status" value="1"/>
</dbReference>
<evidence type="ECO:0000256" key="5">
    <source>
        <dbReference type="ARBA" id="ARBA00022729"/>
    </source>
</evidence>
<keyword evidence="3" id="KW-0808">Transferase</keyword>
<keyword evidence="15" id="KW-1185">Reference proteome</keyword>
<evidence type="ECO:0000256" key="3">
    <source>
        <dbReference type="ARBA" id="ARBA00022679"/>
    </source>
</evidence>
<sequence length="507" mass="57220">ATAAYDPTDVFLINCGATSDTNDTSGRTWTTEYEKLVPWNLDNLSFAANASYQDVAVSQVPFMEARIFRSEFTYKFQVSTGWKFLRLYFYPTRYGSDFSSNTFINGVDIVSIPDGFYTKGGFDDKITNVGSSIDFELDGEITLETVYRLNIGGDMVSVVNDTGMFKQWFSDDDFLLRENSRIIPVIASVKLNYTEKTLAYVAPDDVYKMSRTMGNVNNPRLNQNFNLTWHFPVEAGFNYLVRLHFCETLAEVNGSGQRVFTIFIRNQIGKLEMDVIGMSGDSRIPMYLDFSVYVSSESGLRPDLRLDLHPSTEIAPKYYNAVLNGVEILKLINDDVVGSATGLVSIIVLLILLVRRQIKRKKNRQNNSVTMFKVLLKHYTYAEVKKITKSFSHTIGKGGFGTIYNDLENGQQTWILGDEVTMEENEIAKKMILVSLWCIQPCPMDHPPMNIVVEMLEESLDSLEIPPKPSMHISRGFVTDQSSCLPLFSHGEEEAGGNTETFDSINI</sequence>
<feature type="domain" description="Malectin-like" evidence="13">
    <location>
        <begin position="100"/>
        <end position="328"/>
    </location>
</feature>
<keyword evidence="8" id="KW-0067">ATP-binding</keyword>
<dbReference type="PANTHER" id="PTHR34590">
    <property type="entry name" value="OS03G0124300 PROTEIN-RELATED"/>
    <property type="match status" value="1"/>
</dbReference>
<feature type="transmembrane region" description="Helical" evidence="12">
    <location>
        <begin position="336"/>
        <end position="354"/>
    </location>
</feature>
<dbReference type="EMBL" id="JAGKQM010000014">
    <property type="protein sequence ID" value="KAH0885733.1"/>
    <property type="molecule type" value="Genomic_DNA"/>
</dbReference>
<keyword evidence="10 12" id="KW-0472">Membrane</keyword>
<evidence type="ECO:0000256" key="7">
    <source>
        <dbReference type="ARBA" id="ARBA00022777"/>
    </source>
</evidence>
<name>A0ABQ7ZZW9_BRANA</name>
<gene>
    <name evidence="14" type="ORF">HID58_061829</name>
</gene>
<reference evidence="14 15" key="1">
    <citation type="submission" date="2021-05" db="EMBL/GenBank/DDBJ databases">
        <title>Genome Assembly of Synthetic Allotetraploid Brassica napus Reveals Homoeologous Exchanges between Subgenomes.</title>
        <authorList>
            <person name="Davis J.T."/>
        </authorList>
    </citation>
    <scope>NUCLEOTIDE SEQUENCE [LARGE SCALE GENOMIC DNA]</scope>
    <source>
        <strain evidence="15">cv. Da-Ae</strain>
        <tissue evidence="14">Seedling</tissue>
    </source>
</reference>
<keyword evidence="6" id="KW-0547">Nucleotide-binding</keyword>
<keyword evidence="11" id="KW-0325">Glycoprotein</keyword>
<protein>
    <recommendedName>
        <fullName evidence="13">Malectin-like domain-containing protein</fullName>
    </recommendedName>
</protein>
<dbReference type="InterPro" id="IPR024788">
    <property type="entry name" value="Malectin-like_Carb-bd_dom"/>
</dbReference>
<dbReference type="PANTHER" id="PTHR34590:SF5">
    <property type="entry name" value="OS04G0586500 PROTEIN"/>
    <property type="match status" value="1"/>
</dbReference>
<organism evidence="14 15">
    <name type="scientific">Brassica napus</name>
    <name type="common">Rape</name>
    <dbReference type="NCBI Taxonomy" id="3708"/>
    <lineage>
        <taxon>Eukaryota</taxon>
        <taxon>Viridiplantae</taxon>
        <taxon>Streptophyta</taxon>
        <taxon>Embryophyta</taxon>
        <taxon>Tracheophyta</taxon>
        <taxon>Spermatophyta</taxon>
        <taxon>Magnoliopsida</taxon>
        <taxon>eudicotyledons</taxon>
        <taxon>Gunneridae</taxon>
        <taxon>Pentapetalae</taxon>
        <taxon>rosids</taxon>
        <taxon>malvids</taxon>
        <taxon>Brassicales</taxon>
        <taxon>Brassicaceae</taxon>
        <taxon>Brassiceae</taxon>
        <taxon>Brassica</taxon>
    </lineage>
</organism>
<accession>A0ABQ7ZZW9</accession>
<evidence type="ECO:0000256" key="9">
    <source>
        <dbReference type="ARBA" id="ARBA00022989"/>
    </source>
</evidence>
<comment type="subcellular location">
    <subcellularLocation>
        <location evidence="1">Membrane</location>
        <topology evidence="1">Single-pass type I membrane protein</topology>
    </subcellularLocation>
</comment>
<evidence type="ECO:0000256" key="2">
    <source>
        <dbReference type="ARBA" id="ARBA00022527"/>
    </source>
</evidence>
<evidence type="ECO:0000256" key="11">
    <source>
        <dbReference type="ARBA" id="ARBA00023180"/>
    </source>
</evidence>
<evidence type="ECO:0000256" key="6">
    <source>
        <dbReference type="ARBA" id="ARBA00022741"/>
    </source>
</evidence>
<keyword evidence="9 12" id="KW-1133">Transmembrane helix</keyword>
<dbReference type="InterPro" id="IPR045272">
    <property type="entry name" value="ANXUR1/2-like"/>
</dbReference>
<evidence type="ECO:0000256" key="10">
    <source>
        <dbReference type="ARBA" id="ARBA00023136"/>
    </source>
</evidence>
<evidence type="ECO:0000313" key="14">
    <source>
        <dbReference type="EMBL" id="KAH0885733.1"/>
    </source>
</evidence>
<comment type="caution">
    <text evidence="14">The sequence shown here is derived from an EMBL/GenBank/DDBJ whole genome shotgun (WGS) entry which is preliminary data.</text>
</comment>
<dbReference type="Gene3D" id="3.30.200.20">
    <property type="entry name" value="Phosphorylase Kinase, domain 1"/>
    <property type="match status" value="1"/>
</dbReference>